<feature type="non-terminal residue" evidence="7">
    <location>
        <position position="131"/>
    </location>
</feature>
<keyword evidence="8" id="KW-1185">Reference proteome</keyword>
<dbReference type="Proteomes" id="UP000567293">
    <property type="component" value="Unassembled WGS sequence"/>
</dbReference>
<keyword evidence="5" id="KW-0560">Oxidoreductase</keyword>
<keyword evidence="4" id="KW-0862">Zinc</keyword>
<evidence type="ECO:0000313" key="7">
    <source>
        <dbReference type="EMBL" id="MBA0084510.1"/>
    </source>
</evidence>
<dbReference type="GO" id="GO:0016491">
    <property type="term" value="F:oxidoreductase activity"/>
    <property type="evidence" value="ECO:0007669"/>
    <property type="project" value="UniProtKB-KW"/>
</dbReference>
<evidence type="ECO:0000256" key="1">
    <source>
        <dbReference type="ARBA" id="ARBA00001947"/>
    </source>
</evidence>
<comment type="similarity">
    <text evidence="2">Belongs to the zinc-containing alcohol dehydrogenase family.</text>
</comment>
<evidence type="ECO:0000256" key="5">
    <source>
        <dbReference type="ARBA" id="ARBA00023002"/>
    </source>
</evidence>
<dbReference type="InterPro" id="IPR013154">
    <property type="entry name" value="ADH-like_N"/>
</dbReference>
<dbReference type="InterPro" id="IPR011032">
    <property type="entry name" value="GroES-like_sf"/>
</dbReference>
<sequence>MAGICNTDLEILRGYHQFRGTPGHEFVGEVVEVAGVSARERKRWTGRRVCGEINVACAAYRFKPECEFCRRRLETHCARRTVLGIVAHDGAFAECLALPLENLHAVPGSLSDEQAVFVEPLAAACEILEQV</sequence>
<name>A0A7V8SVT2_9BACT</name>
<gene>
    <name evidence="7" type="ORF">HRJ53_05910</name>
</gene>
<reference evidence="7" key="1">
    <citation type="submission" date="2020-06" db="EMBL/GenBank/DDBJ databases">
        <title>Legume-microbial interactions unlock mineral nutrients during tropical forest succession.</title>
        <authorList>
            <person name="Epihov D.Z."/>
        </authorList>
    </citation>
    <scope>NUCLEOTIDE SEQUENCE [LARGE SCALE GENOMIC DNA]</scope>
    <source>
        <strain evidence="7">Pan2503</strain>
    </source>
</reference>
<evidence type="ECO:0000256" key="3">
    <source>
        <dbReference type="ARBA" id="ARBA00022723"/>
    </source>
</evidence>
<comment type="caution">
    <text evidence="7">The sequence shown here is derived from an EMBL/GenBank/DDBJ whole genome shotgun (WGS) entry which is preliminary data.</text>
</comment>
<evidence type="ECO:0000259" key="6">
    <source>
        <dbReference type="Pfam" id="PF08240"/>
    </source>
</evidence>
<proteinExistence type="inferred from homology"/>
<dbReference type="EMBL" id="JACDQQ010000583">
    <property type="protein sequence ID" value="MBA0084510.1"/>
    <property type="molecule type" value="Genomic_DNA"/>
</dbReference>
<organism evidence="7 8">
    <name type="scientific">Candidatus Acidiferrum panamense</name>
    <dbReference type="NCBI Taxonomy" id="2741543"/>
    <lineage>
        <taxon>Bacteria</taxon>
        <taxon>Pseudomonadati</taxon>
        <taxon>Acidobacteriota</taxon>
        <taxon>Terriglobia</taxon>
        <taxon>Candidatus Acidiferrales</taxon>
        <taxon>Candidatus Acidiferrum</taxon>
    </lineage>
</organism>
<dbReference type="Pfam" id="PF08240">
    <property type="entry name" value="ADH_N"/>
    <property type="match status" value="1"/>
</dbReference>
<comment type="cofactor">
    <cofactor evidence="1">
        <name>Zn(2+)</name>
        <dbReference type="ChEBI" id="CHEBI:29105"/>
    </cofactor>
</comment>
<protein>
    <submittedName>
        <fullName evidence="7">Alcohol dehydrogenase catalytic domain-containing protein</fullName>
    </submittedName>
</protein>
<evidence type="ECO:0000256" key="2">
    <source>
        <dbReference type="ARBA" id="ARBA00008072"/>
    </source>
</evidence>
<evidence type="ECO:0000256" key="4">
    <source>
        <dbReference type="ARBA" id="ARBA00022833"/>
    </source>
</evidence>
<keyword evidence="3" id="KW-0479">Metal-binding</keyword>
<feature type="domain" description="Alcohol dehydrogenase-like N-terminal" evidence="6">
    <location>
        <begin position="2"/>
        <end position="107"/>
    </location>
</feature>
<evidence type="ECO:0000313" key="8">
    <source>
        <dbReference type="Proteomes" id="UP000567293"/>
    </source>
</evidence>
<dbReference type="PANTHER" id="PTHR43350">
    <property type="entry name" value="NAD-DEPENDENT ALCOHOL DEHYDROGENASE"/>
    <property type="match status" value="1"/>
</dbReference>
<dbReference type="GO" id="GO:0008270">
    <property type="term" value="F:zinc ion binding"/>
    <property type="evidence" value="ECO:0007669"/>
    <property type="project" value="InterPro"/>
</dbReference>
<dbReference type="SUPFAM" id="SSF50129">
    <property type="entry name" value="GroES-like"/>
    <property type="match status" value="1"/>
</dbReference>
<dbReference type="Gene3D" id="3.90.180.10">
    <property type="entry name" value="Medium-chain alcohol dehydrogenases, catalytic domain"/>
    <property type="match status" value="1"/>
</dbReference>
<dbReference type="AlphaFoldDB" id="A0A7V8SVT2"/>
<accession>A0A7V8SVT2</accession>
<dbReference type="PROSITE" id="PS00059">
    <property type="entry name" value="ADH_ZINC"/>
    <property type="match status" value="1"/>
</dbReference>
<dbReference type="PANTHER" id="PTHR43350:SF2">
    <property type="entry name" value="GROES-LIKE ZINC-BINDING ALCOHOL DEHYDROGENASE FAMILY PROTEIN"/>
    <property type="match status" value="1"/>
</dbReference>
<dbReference type="InterPro" id="IPR002328">
    <property type="entry name" value="ADH_Zn_CS"/>
</dbReference>